<evidence type="ECO:0000313" key="3">
    <source>
        <dbReference type="EMBL" id="KAH7122906.1"/>
    </source>
</evidence>
<keyword evidence="2" id="KW-0812">Transmembrane</keyword>
<organism evidence="3 4">
    <name type="scientific">Dactylonectria macrodidyma</name>
    <dbReference type="NCBI Taxonomy" id="307937"/>
    <lineage>
        <taxon>Eukaryota</taxon>
        <taxon>Fungi</taxon>
        <taxon>Dikarya</taxon>
        <taxon>Ascomycota</taxon>
        <taxon>Pezizomycotina</taxon>
        <taxon>Sordariomycetes</taxon>
        <taxon>Hypocreomycetidae</taxon>
        <taxon>Hypocreales</taxon>
        <taxon>Nectriaceae</taxon>
        <taxon>Dactylonectria</taxon>
    </lineage>
</organism>
<feature type="transmembrane region" description="Helical" evidence="2">
    <location>
        <begin position="35"/>
        <end position="56"/>
    </location>
</feature>
<dbReference type="PANTHER" id="PTHR38166">
    <property type="entry name" value="C2H2-TYPE DOMAIN-CONTAINING PROTEIN-RELATED"/>
    <property type="match status" value="1"/>
</dbReference>
<evidence type="ECO:0008006" key="5">
    <source>
        <dbReference type="Google" id="ProtNLM"/>
    </source>
</evidence>
<keyword evidence="4" id="KW-1185">Reference proteome</keyword>
<dbReference type="Proteomes" id="UP000738349">
    <property type="component" value="Unassembled WGS sequence"/>
</dbReference>
<keyword evidence="2" id="KW-0472">Membrane</keyword>
<reference evidence="3" key="1">
    <citation type="journal article" date="2021" name="Nat. Commun.">
        <title>Genetic determinants of endophytism in the Arabidopsis root mycobiome.</title>
        <authorList>
            <person name="Mesny F."/>
            <person name="Miyauchi S."/>
            <person name="Thiergart T."/>
            <person name="Pickel B."/>
            <person name="Atanasova L."/>
            <person name="Karlsson M."/>
            <person name="Huettel B."/>
            <person name="Barry K.W."/>
            <person name="Haridas S."/>
            <person name="Chen C."/>
            <person name="Bauer D."/>
            <person name="Andreopoulos W."/>
            <person name="Pangilinan J."/>
            <person name="LaButti K."/>
            <person name="Riley R."/>
            <person name="Lipzen A."/>
            <person name="Clum A."/>
            <person name="Drula E."/>
            <person name="Henrissat B."/>
            <person name="Kohler A."/>
            <person name="Grigoriev I.V."/>
            <person name="Martin F.M."/>
            <person name="Hacquard S."/>
        </authorList>
    </citation>
    <scope>NUCLEOTIDE SEQUENCE</scope>
    <source>
        <strain evidence="3">MPI-CAGE-AT-0147</strain>
    </source>
</reference>
<gene>
    <name evidence="3" type="ORF">EDB81DRAFT_222735</name>
</gene>
<feature type="region of interest" description="Disordered" evidence="1">
    <location>
        <begin position="220"/>
        <end position="264"/>
    </location>
</feature>
<dbReference type="EMBL" id="JAGMUV010000023">
    <property type="protein sequence ID" value="KAH7122906.1"/>
    <property type="molecule type" value="Genomic_DNA"/>
</dbReference>
<evidence type="ECO:0000256" key="2">
    <source>
        <dbReference type="SAM" id="Phobius"/>
    </source>
</evidence>
<name>A0A9P9DQV1_9HYPO</name>
<proteinExistence type="predicted"/>
<keyword evidence="2" id="KW-1133">Transmembrane helix</keyword>
<protein>
    <recommendedName>
        <fullName evidence="5">C2H2-type domain-containing protein</fullName>
    </recommendedName>
</protein>
<dbReference type="AlphaFoldDB" id="A0A9P9DQV1"/>
<dbReference type="PANTHER" id="PTHR38166:SF1">
    <property type="entry name" value="C2H2-TYPE DOMAIN-CONTAINING PROTEIN"/>
    <property type="match status" value="1"/>
</dbReference>
<dbReference type="OrthoDB" id="4161727at2759"/>
<comment type="caution">
    <text evidence="3">The sequence shown here is derived from an EMBL/GenBank/DDBJ whole genome shotgun (WGS) entry which is preliminary data.</text>
</comment>
<sequence length="499" mass="55345">MYSQFCRFLAEFQSMRTHIEEALSYSHIPNMARKATLFCLLGLPFWSLPLLCYTLCSIRTMPIMDSFPVDEDSPSTLFGGDHRAATPTFQDANNTSDPLHSYLSQSSLHDPTRFAGSMVLKVPLAAEFQGNLCHAAAPSSLPVTTNNALRGSNVPTVSEETTARESKEHPADFDLPKTFEDDWTRFGSWIDPRVLQGPVPSAFSSAPNSTCISTAATTISPRADGISPDPHTKKRRIECENHDPGSCEGPGDTPGADTGQTAGGADSREFPCPFYKHDPGKYGPICGKLKWTTDNVFRIKAHLKTAHSLPEYQCKRCRQNLKTAHAYYLHMQNSNGCTPSTPILDGIDTMQWGLLKSRKEGWKRSPEEKWIQIYKIIFSQSKVDPNPYHNSSAYLPISNQFSMVDAFRAHQSRSIVSIIASSNGDENELHELLNQNYFAFLQQFDNSPTHGALQHATTEAAVARAERSPVPSYVSELFIGADFSTWNGTQGEEDFTSRS</sequence>
<evidence type="ECO:0000256" key="1">
    <source>
        <dbReference type="SAM" id="MobiDB-lite"/>
    </source>
</evidence>
<accession>A0A9P9DQV1</accession>
<evidence type="ECO:0000313" key="4">
    <source>
        <dbReference type="Proteomes" id="UP000738349"/>
    </source>
</evidence>
<feature type="compositionally biased region" description="Low complexity" evidence="1">
    <location>
        <begin position="249"/>
        <end position="264"/>
    </location>
</feature>